<dbReference type="OrthoDB" id="456752at2"/>
<dbReference type="SUPFAM" id="SSF52980">
    <property type="entry name" value="Restriction endonuclease-like"/>
    <property type="match status" value="1"/>
</dbReference>
<dbReference type="CDD" id="cd22366">
    <property type="entry name" value="XisH-like"/>
    <property type="match status" value="1"/>
</dbReference>
<evidence type="ECO:0000313" key="1">
    <source>
        <dbReference type="EMBL" id="AOX03018.1"/>
    </source>
</evidence>
<reference evidence="2" key="1">
    <citation type="submission" date="2016-10" db="EMBL/GenBank/DDBJ databases">
        <title>Comparative genomics uncovers the prolific and rare metabolic potential of the cyanobacterial genus Moorea.</title>
        <authorList>
            <person name="Leao T."/>
            <person name="Castelao G."/>
            <person name="Korobeynikov A."/>
            <person name="Monroe E.A."/>
            <person name="Podell S."/>
            <person name="Glukhov E."/>
            <person name="Allen E."/>
            <person name="Gerwick W.H."/>
            <person name="Gerwick L."/>
        </authorList>
    </citation>
    <scope>NUCLEOTIDE SEQUENCE [LARGE SCALE GENOMIC DNA]</scope>
    <source>
        <strain evidence="2">PAL-8-15-08-1</strain>
    </source>
</reference>
<evidence type="ECO:0000313" key="2">
    <source>
        <dbReference type="Proteomes" id="UP000177870"/>
    </source>
</evidence>
<dbReference type="InterPro" id="IPR011856">
    <property type="entry name" value="tRNA_endonuc-like_dom_sf"/>
</dbReference>
<dbReference type="InterPro" id="IPR011335">
    <property type="entry name" value="Restrct_endonuc-II-like"/>
</dbReference>
<dbReference type="AlphaFoldDB" id="A0A1D8TZF1"/>
<proteinExistence type="predicted"/>
<dbReference type="STRING" id="1458985.BJP34_29435"/>
<dbReference type="GO" id="GO:0003676">
    <property type="term" value="F:nucleic acid binding"/>
    <property type="evidence" value="ECO:0007669"/>
    <property type="project" value="InterPro"/>
</dbReference>
<dbReference type="InterPro" id="IPR014919">
    <property type="entry name" value="XisH"/>
</dbReference>
<dbReference type="KEGG" id="mpro:BJP34_29435"/>
<dbReference type="Gene3D" id="3.40.1350.10">
    <property type="match status" value="1"/>
</dbReference>
<name>A0A1D8TZF1_9CYAN</name>
<dbReference type="EMBL" id="CP017599">
    <property type="protein sequence ID" value="AOX03018.1"/>
    <property type="molecule type" value="Genomic_DNA"/>
</dbReference>
<dbReference type="RefSeq" id="WP_070395411.1">
    <property type="nucleotide sequence ID" value="NZ_CP017599.1"/>
</dbReference>
<organism evidence="1 2">
    <name type="scientific">Moorena producens PAL-8-15-08-1</name>
    <dbReference type="NCBI Taxonomy" id="1458985"/>
    <lineage>
        <taxon>Bacteria</taxon>
        <taxon>Bacillati</taxon>
        <taxon>Cyanobacteriota</taxon>
        <taxon>Cyanophyceae</taxon>
        <taxon>Coleofasciculales</taxon>
        <taxon>Coleofasciculaceae</taxon>
        <taxon>Moorena</taxon>
    </lineage>
</organism>
<dbReference type="Pfam" id="PF08814">
    <property type="entry name" value="XisH"/>
    <property type="match status" value="1"/>
</dbReference>
<accession>A0A1D8TZF1</accession>
<gene>
    <name evidence="1" type="ORF">BJP34_29435</name>
</gene>
<dbReference type="Proteomes" id="UP000177870">
    <property type="component" value="Chromosome"/>
</dbReference>
<sequence length="138" mass="16174">MAARDTFHEAVKSALQKDGWCITHDPLYINFAEVEIYIDLGAERLIAAEKDEEKIAVEIKTFLRPSAISEFHTVLGQFLNYRFALKAEDPERLLYLAIPLEIHETFFARRFVQLITQEYQVKLLVFEPTKEEIVQWQN</sequence>
<protein>
    <submittedName>
        <fullName evidence="1">Fatty-acid oxidation protein subunit alpha</fullName>
    </submittedName>
</protein>